<sequence>MARVERSLVKSRTSVSAAWQNNQQNSAGADVSAPTQTQHRCDTTQNWYWWLPSHACSPNSLAIMLRSKASPPSLRHQLSTIACGIVTTTKNVF</sequence>
<organism evidence="2 3">
    <name type="scientific">Haemonchus contortus</name>
    <name type="common">Barber pole worm</name>
    <dbReference type="NCBI Taxonomy" id="6289"/>
    <lineage>
        <taxon>Eukaryota</taxon>
        <taxon>Metazoa</taxon>
        <taxon>Ecdysozoa</taxon>
        <taxon>Nematoda</taxon>
        <taxon>Chromadorea</taxon>
        <taxon>Rhabditida</taxon>
        <taxon>Rhabditina</taxon>
        <taxon>Rhabditomorpha</taxon>
        <taxon>Strongyloidea</taxon>
        <taxon>Trichostrongylidae</taxon>
        <taxon>Haemonchus</taxon>
    </lineage>
</organism>
<accession>A0A7I4XRH0</accession>
<evidence type="ECO:0000313" key="3">
    <source>
        <dbReference type="WBParaSite" id="HCON_00001125-00001"/>
    </source>
</evidence>
<keyword evidence="2" id="KW-1185">Reference proteome</keyword>
<feature type="compositionally biased region" description="Polar residues" evidence="1">
    <location>
        <begin position="10"/>
        <end position="36"/>
    </location>
</feature>
<dbReference type="AlphaFoldDB" id="A0A7I4XRH0"/>
<dbReference type="Proteomes" id="UP000025227">
    <property type="component" value="Unplaced"/>
</dbReference>
<name>A0A7I4XRH0_HAECO</name>
<evidence type="ECO:0000256" key="1">
    <source>
        <dbReference type="SAM" id="MobiDB-lite"/>
    </source>
</evidence>
<reference evidence="3" key="1">
    <citation type="submission" date="2020-12" db="UniProtKB">
        <authorList>
            <consortium name="WormBaseParasite"/>
        </authorList>
    </citation>
    <scope>IDENTIFICATION</scope>
    <source>
        <strain evidence="3">MHco3</strain>
    </source>
</reference>
<dbReference type="WBParaSite" id="HCON_00001125-00001">
    <property type="protein sequence ID" value="HCON_00001125-00001"/>
    <property type="gene ID" value="HCON_00001125"/>
</dbReference>
<evidence type="ECO:0000313" key="2">
    <source>
        <dbReference type="Proteomes" id="UP000025227"/>
    </source>
</evidence>
<protein>
    <submittedName>
        <fullName evidence="3">Uncharacterized protein</fullName>
    </submittedName>
</protein>
<proteinExistence type="predicted"/>
<feature type="region of interest" description="Disordered" evidence="1">
    <location>
        <begin position="1"/>
        <end position="36"/>
    </location>
</feature>